<evidence type="ECO:0000313" key="2">
    <source>
        <dbReference type="EMBL" id="ELZ30709.1"/>
    </source>
</evidence>
<protein>
    <recommendedName>
        <fullName evidence="4">DUF2795 domain-containing protein</fullName>
    </recommendedName>
</protein>
<dbReference type="AlphaFoldDB" id="M0D966"/>
<reference evidence="2 3" key="1">
    <citation type="journal article" date="2014" name="PLoS Genet.">
        <title>Phylogenetically driven sequencing of extremely halophilic archaea reveals strategies for static and dynamic osmo-response.</title>
        <authorList>
            <person name="Becker E.A."/>
            <person name="Seitzer P.M."/>
            <person name="Tritt A."/>
            <person name="Larsen D."/>
            <person name="Krusor M."/>
            <person name="Yao A.I."/>
            <person name="Wu D."/>
            <person name="Madern D."/>
            <person name="Eisen J.A."/>
            <person name="Darling A.E."/>
            <person name="Facciotti M.T."/>
        </authorList>
    </citation>
    <scope>NUCLEOTIDE SEQUENCE [LARGE SCALE GENOMIC DNA]</scope>
    <source>
        <strain evidence="2 3">JCM 10247</strain>
    </source>
</reference>
<dbReference type="RefSeq" id="WP_004598635.1">
    <property type="nucleotide sequence ID" value="NZ_AOIW01000064.1"/>
</dbReference>
<dbReference type="InterPro" id="IPR043899">
    <property type="entry name" value="DUF5789"/>
</dbReference>
<evidence type="ECO:0000313" key="3">
    <source>
        <dbReference type="Proteomes" id="UP000011572"/>
    </source>
</evidence>
<feature type="compositionally biased region" description="Basic and acidic residues" evidence="1">
    <location>
        <begin position="1"/>
        <end position="21"/>
    </location>
</feature>
<evidence type="ECO:0000256" key="1">
    <source>
        <dbReference type="SAM" id="MobiDB-lite"/>
    </source>
</evidence>
<dbReference type="EMBL" id="AOIW01000064">
    <property type="protein sequence ID" value="ELZ30709.1"/>
    <property type="molecule type" value="Genomic_DNA"/>
</dbReference>
<gene>
    <name evidence="2" type="ORF">C473_12591</name>
</gene>
<dbReference type="Pfam" id="PF19102">
    <property type="entry name" value="DUF5789"/>
    <property type="match status" value="1"/>
</dbReference>
<sequence>MPLPVDRDRMSGDNADHDPEAHGSAPAVTFGPLKRALREHRYPVTAAELIEQYGAATLETPTGTARLDGLLEGSEEAQYRNPSEVREAVLDALGYTDASPEAPADEWTELPR</sequence>
<evidence type="ECO:0008006" key="4">
    <source>
        <dbReference type="Google" id="ProtNLM"/>
    </source>
</evidence>
<proteinExistence type="predicted"/>
<accession>M0D966</accession>
<feature type="region of interest" description="Disordered" evidence="1">
    <location>
        <begin position="1"/>
        <end position="31"/>
    </location>
</feature>
<organism evidence="2 3">
    <name type="scientific">Halorubrum distributum JCM 10247</name>
    <dbReference type="NCBI Taxonomy" id="1227486"/>
    <lineage>
        <taxon>Archaea</taxon>
        <taxon>Methanobacteriati</taxon>
        <taxon>Methanobacteriota</taxon>
        <taxon>Stenosarchaea group</taxon>
        <taxon>Halobacteria</taxon>
        <taxon>Halobacteriales</taxon>
        <taxon>Haloferacaceae</taxon>
        <taxon>Halorubrum</taxon>
        <taxon>Halorubrum distributum group</taxon>
    </lineage>
</organism>
<dbReference type="PATRIC" id="fig|1227486.3.peg.2439"/>
<comment type="caution">
    <text evidence="2">The sequence shown here is derived from an EMBL/GenBank/DDBJ whole genome shotgun (WGS) entry which is preliminary data.</text>
</comment>
<dbReference type="Proteomes" id="UP000011572">
    <property type="component" value="Unassembled WGS sequence"/>
</dbReference>
<name>M0D966_9EURY</name>